<dbReference type="Pfam" id="PF04020">
    <property type="entry name" value="Phage_holin_4_2"/>
    <property type="match status" value="1"/>
</dbReference>
<evidence type="ECO:0000313" key="2">
    <source>
        <dbReference type="EMBL" id="RYC75226.1"/>
    </source>
</evidence>
<dbReference type="EMBL" id="PRLM01000001">
    <property type="protein sequence ID" value="RYC75226.1"/>
    <property type="molecule type" value="Genomic_DNA"/>
</dbReference>
<reference evidence="2 3" key="2">
    <citation type="journal article" date="2020" name="Cell Rep.">
        <title>Acquisition and Adaptation of Ultra-small Parasitic Reduced Genome Bacteria to Mammalian Hosts.</title>
        <authorList>
            <person name="McLean J.S."/>
            <person name="Bor B."/>
            <person name="Kerns K.A."/>
            <person name="Liu Q."/>
            <person name="To T.T."/>
            <person name="Solden L."/>
            <person name="Hendrickson E.L."/>
            <person name="Wrighton K."/>
            <person name="Shi W."/>
            <person name="He X."/>
        </authorList>
    </citation>
    <scope>NUCLEOTIDE SEQUENCE [LARGE SCALE GENOMIC DNA]</scope>
    <source>
        <strain evidence="2 3">TM7_G3_2_Rum_HOT_351B</strain>
    </source>
</reference>
<dbReference type="RefSeq" id="WP_129734463.1">
    <property type="nucleotide sequence ID" value="NZ_PRLM01000001.1"/>
</dbReference>
<dbReference type="InterPro" id="IPR007165">
    <property type="entry name" value="Phage_holin_4_2"/>
</dbReference>
<reference evidence="2 3" key="1">
    <citation type="journal article" date="2018" name="bioRxiv">
        <title>Evidence of independent acquisition and adaption of ultra-small bacteria to human hosts across the highly diverse yet reduced genomes of the phylum Saccharibacteria.</title>
        <authorList>
            <person name="McLean J.S."/>
            <person name="Bor B."/>
            <person name="To T.T."/>
            <person name="Liu Q."/>
            <person name="Kearns K.A."/>
            <person name="Solden L.M."/>
            <person name="Wrighton K.C."/>
            <person name="He X."/>
            <person name="Shi W."/>
        </authorList>
    </citation>
    <scope>NUCLEOTIDE SEQUENCE [LARGE SCALE GENOMIC DNA]</scope>
    <source>
        <strain evidence="2 3">TM7_G3_2_Rum_HOT_351B</strain>
    </source>
</reference>
<keyword evidence="1" id="KW-1133">Transmembrane helix</keyword>
<dbReference type="Proteomes" id="UP001191019">
    <property type="component" value="Unassembled WGS sequence"/>
</dbReference>
<keyword evidence="1" id="KW-0812">Transmembrane</keyword>
<feature type="transmembrane region" description="Helical" evidence="1">
    <location>
        <begin position="97"/>
        <end position="113"/>
    </location>
</feature>
<organism evidence="2 3">
    <name type="scientific">Candidatus Nanosyncoccus alces</name>
    <dbReference type="NCBI Taxonomy" id="2171997"/>
    <lineage>
        <taxon>Bacteria</taxon>
        <taxon>Candidatus Saccharimonadota</taxon>
        <taxon>Candidatus Nanosyncoccalia</taxon>
        <taxon>Candidatus Nanosyncoccales</taxon>
        <taxon>Candidatus Nanosyncoccaceae</taxon>
        <taxon>Candidatus Nanosyncoccus</taxon>
    </lineage>
</organism>
<sequence>MRRLLNLIISGFVLWISTLIFPEQVQIENFGTLAIATILLWLINFAIAALGMLITAGGLIFESCSWSILGFVIIIFSKVLSLWALDAWLPGFTIHGFWLKLLIAFACSFFAIGEPSSQNNDPPTDLW</sequence>
<accession>A0ABY0FMU9</accession>
<evidence type="ECO:0008006" key="4">
    <source>
        <dbReference type="Google" id="ProtNLM"/>
    </source>
</evidence>
<evidence type="ECO:0000256" key="1">
    <source>
        <dbReference type="SAM" id="Phobius"/>
    </source>
</evidence>
<name>A0ABY0FMU9_9BACT</name>
<keyword evidence="1" id="KW-0472">Membrane</keyword>
<keyword evidence="3" id="KW-1185">Reference proteome</keyword>
<protein>
    <recommendedName>
        <fullName evidence="4">Phage holin family protein</fullName>
    </recommendedName>
</protein>
<gene>
    <name evidence="2" type="ORF">G3RUM_00170</name>
</gene>
<feature type="transmembrane region" description="Helical" evidence="1">
    <location>
        <begin position="32"/>
        <end position="54"/>
    </location>
</feature>
<proteinExistence type="predicted"/>
<feature type="transmembrane region" description="Helical" evidence="1">
    <location>
        <begin position="66"/>
        <end position="85"/>
    </location>
</feature>
<evidence type="ECO:0000313" key="3">
    <source>
        <dbReference type="Proteomes" id="UP001191019"/>
    </source>
</evidence>
<comment type="caution">
    <text evidence="2">The sequence shown here is derived from an EMBL/GenBank/DDBJ whole genome shotgun (WGS) entry which is preliminary data.</text>
</comment>